<evidence type="ECO:0000313" key="2">
    <source>
        <dbReference type="EMBL" id="GGJ58353.1"/>
    </source>
</evidence>
<reference evidence="2" key="2">
    <citation type="submission" date="2020-09" db="EMBL/GenBank/DDBJ databases">
        <authorList>
            <person name="Sun Q."/>
            <person name="Ohkuma M."/>
        </authorList>
    </citation>
    <scope>NUCLEOTIDE SEQUENCE</scope>
    <source>
        <strain evidence="2">JCM 3086</strain>
    </source>
</reference>
<comment type="caution">
    <text evidence="2">The sequence shown here is derived from an EMBL/GenBank/DDBJ whole genome shotgun (WGS) entry which is preliminary data.</text>
</comment>
<evidence type="ECO:0000313" key="3">
    <source>
        <dbReference type="Proteomes" id="UP000657574"/>
    </source>
</evidence>
<feature type="compositionally biased region" description="Gly residues" evidence="1">
    <location>
        <begin position="66"/>
        <end position="77"/>
    </location>
</feature>
<organism evidence="2 3">
    <name type="scientific">Streptomyces brasiliensis</name>
    <dbReference type="NCBI Taxonomy" id="1954"/>
    <lineage>
        <taxon>Bacteria</taxon>
        <taxon>Bacillati</taxon>
        <taxon>Actinomycetota</taxon>
        <taxon>Actinomycetes</taxon>
        <taxon>Kitasatosporales</taxon>
        <taxon>Streptomycetaceae</taxon>
        <taxon>Streptomyces</taxon>
    </lineage>
</organism>
<proteinExistence type="predicted"/>
<dbReference type="AlphaFoldDB" id="A0A917LEK9"/>
<keyword evidence="3" id="KW-1185">Reference proteome</keyword>
<protein>
    <submittedName>
        <fullName evidence="2">Uncharacterized protein</fullName>
    </submittedName>
</protein>
<dbReference type="EMBL" id="BMQA01000057">
    <property type="protein sequence ID" value="GGJ58353.1"/>
    <property type="molecule type" value="Genomic_DNA"/>
</dbReference>
<reference evidence="2" key="1">
    <citation type="journal article" date="2014" name="Int. J. Syst. Evol. Microbiol.">
        <title>Complete genome sequence of Corynebacterium casei LMG S-19264T (=DSM 44701T), isolated from a smear-ripened cheese.</title>
        <authorList>
            <consortium name="US DOE Joint Genome Institute (JGI-PGF)"/>
            <person name="Walter F."/>
            <person name="Albersmeier A."/>
            <person name="Kalinowski J."/>
            <person name="Ruckert C."/>
        </authorList>
    </citation>
    <scope>NUCLEOTIDE SEQUENCE</scope>
    <source>
        <strain evidence="2">JCM 3086</strain>
    </source>
</reference>
<name>A0A917LEK9_9ACTN</name>
<dbReference type="Proteomes" id="UP000657574">
    <property type="component" value="Unassembled WGS sequence"/>
</dbReference>
<accession>A0A917LEK9</accession>
<feature type="region of interest" description="Disordered" evidence="1">
    <location>
        <begin position="59"/>
        <end position="78"/>
    </location>
</feature>
<evidence type="ECO:0000256" key="1">
    <source>
        <dbReference type="SAM" id="MobiDB-lite"/>
    </source>
</evidence>
<gene>
    <name evidence="2" type="ORF">GCM10010121_081220</name>
</gene>
<sequence length="100" mass="10188">MRAFEKAVFDANVPSLGLSTRSEGFGLLPDGSEGQTHLVSAGPEADSLAAAVGIEKVPQPLEPTFGDGGGEEAGPGGVVPYTGLQDVWLLPARPCRSPSV</sequence>